<dbReference type="STRING" id="578458.D8QJD2"/>
<proteinExistence type="predicted"/>
<feature type="coiled-coil region" evidence="1">
    <location>
        <begin position="35"/>
        <end position="62"/>
    </location>
</feature>
<dbReference type="Proteomes" id="UP000007431">
    <property type="component" value="Unassembled WGS sequence"/>
</dbReference>
<evidence type="ECO:0000313" key="4">
    <source>
        <dbReference type="Proteomes" id="UP000007431"/>
    </source>
</evidence>
<evidence type="ECO:0000313" key="3">
    <source>
        <dbReference type="EMBL" id="EFI91973.1"/>
    </source>
</evidence>
<evidence type="ECO:0000256" key="2">
    <source>
        <dbReference type="SAM" id="MobiDB-lite"/>
    </source>
</evidence>
<dbReference type="AlphaFoldDB" id="D8QJD2"/>
<dbReference type="OMA" id="HELRTIN"/>
<dbReference type="GeneID" id="9596647"/>
<reference evidence="3 4" key="1">
    <citation type="journal article" date="2010" name="Nat. Biotechnol.">
        <title>Genome sequence of the model mushroom Schizophyllum commune.</title>
        <authorList>
            <person name="Ohm R.A."/>
            <person name="de Jong J.F."/>
            <person name="Lugones L.G."/>
            <person name="Aerts A."/>
            <person name="Kothe E."/>
            <person name="Stajich J.E."/>
            <person name="de Vries R.P."/>
            <person name="Record E."/>
            <person name="Levasseur A."/>
            <person name="Baker S.E."/>
            <person name="Bartholomew K.A."/>
            <person name="Coutinho P.M."/>
            <person name="Erdmann S."/>
            <person name="Fowler T.J."/>
            <person name="Gathman A.C."/>
            <person name="Lombard V."/>
            <person name="Henrissat B."/>
            <person name="Knabe N."/>
            <person name="Kuees U."/>
            <person name="Lilly W.W."/>
            <person name="Lindquist E."/>
            <person name="Lucas S."/>
            <person name="Magnuson J.K."/>
            <person name="Piumi F."/>
            <person name="Raudaskoski M."/>
            <person name="Salamov A."/>
            <person name="Schmutz J."/>
            <person name="Schwarze F.W.M.R."/>
            <person name="vanKuyk P.A."/>
            <person name="Horton J.S."/>
            <person name="Grigoriev I.V."/>
            <person name="Woesten H.A.B."/>
        </authorList>
    </citation>
    <scope>NUCLEOTIDE SEQUENCE [LARGE SCALE GENOMIC DNA]</scope>
    <source>
        <strain evidence="4">H4-8 / FGSC 9210</strain>
    </source>
</reference>
<evidence type="ECO:0000256" key="1">
    <source>
        <dbReference type="SAM" id="Coils"/>
    </source>
</evidence>
<dbReference type="HOGENOM" id="CLU_027432_0_0_1"/>
<organism evidence="4">
    <name type="scientific">Schizophyllum commune (strain H4-8 / FGSC 9210)</name>
    <name type="common">Split gill fungus</name>
    <dbReference type="NCBI Taxonomy" id="578458"/>
    <lineage>
        <taxon>Eukaryota</taxon>
        <taxon>Fungi</taxon>
        <taxon>Dikarya</taxon>
        <taxon>Basidiomycota</taxon>
        <taxon>Agaricomycotina</taxon>
        <taxon>Agaricomycetes</taxon>
        <taxon>Agaricomycetidae</taxon>
        <taxon>Agaricales</taxon>
        <taxon>Schizophyllaceae</taxon>
        <taxon>Schizophyllum</taxon>
    </lineage>
</organism>
<feature type="non-terminal residue" evidence="3">
    <location>
        <position position="617"/>
    </location>
</feature>
<feature type="compositionally biased region" description="Polar residues" evidence="2">
    <location>
        <begin position="550"/>
        <end position="560"/>
    </location>
</feature>
<protein>
    <submittedName>
        <fullName evidence="3">Uncharacterized protein</fullName>
    </submittedName>
</protein>
<gene>
    <name evidence="3" type="ORF">SCHCODRAFT_113955</name>
</gene>
<dbReference type="Gene3D" id="3.80.10.10">
    <property type="entry name" value="Ribonuclease Inhibitor"/>
    <property type="match status" value="1"/>
</dbReference>
<dbReference type="InterPro" id="IPR032675">
    <property type="entry name" value="LRR_dom_sf"/>
</dbReference>
<name>D8QJD2_SCHCM</name>
<dbReference type="SUPFAM" id="SSF52047">
    <property type="entry name" value="RNI-like"/>
    <property type="match status" value="1"/>
</dbReference>
<accession>D8QJD2</accession>
<dbReference type="KEGG" id="scm:SCHCO_02591537"/>
<dbReference type="InParanoid" id="D8QJD2"/>
<keyword evidence="4" id="KW-1185">Reference proteome</keyword>
<dbReference type="OrthoDB" id="3027018at2759"/>
<dbReference type="EMBL" id="GL377314">
    <property type="protein sequence ID" value="EFI91973.1"/>
    <property type="molecule type" value="Genomic_DNA"/>
</dbReference>
<dbReference type="eggNOG" id="ENOG502SQHY">
    <property type="taxonomic scope" value="Eukaryota"/>
</dbReference>
<sequence>MKHPRVVQADTELIAITKKLDALRLQRAGLQLCDVDETLRLKRSIDEEVQELEERRHDLELETIPIYWLPNEVLACIFTDAAEHDLASISDKVANWRRALPITLSHVCSRWRSVALVTRELWSFILIRDVRSPLDDSVSAFLKRSGDTCSLDVLVTIPSTNLDQSMKAVAVLTFTDFLKRLPCRRLRALLIRCGVMELGNSAVYAINNFPIVRQSIKHLDLALLSDTQPPDHLFAARNRILEDIPDSCLLRSMRLRRIPMQSLHSWVYIGLQRLELTSYPPSLHLRPPFTLTVSSLRSALRYTSQLEELVLCDAVPVFDLPLDAGNYKPLALNHLRRLEWSYPGNNHVQGFLYLFNFPALEDLDISVIHDVSSGSEWQGYRCLPLPKLERLALTCLEDAVCLLRQCEIAQLKRLEIIGGTACLDNFLRDPRLEHLTHLLLSEVTIEPGIADQLLGYLPQLVSLTLEHVHNVDPIFTALQKTIELVPFAAEGPAATPVTSVRFCPRLKEIALWKCMDATGRVLLQFARFRNGVVKETASETSTTLAAGHLVQSSQPATSNARRPVRRLPRKRQDTSDVQKPCKIDSVVVEDCPEIGKGVPNILRGLGIVVTCPAPYDG</sequence>
<keyword evidence="1" id="KW-0175">Coiled coil</keyword>
<dbReference type="RefSeq" id="XP_003026876.1">
    <property type="nucleotide sequence ID" value="XM_003026830.1"/>
</dbReference>
<dbReference type="VEuPathDB" id="FungiDB:SCHCODRAFT_02591537"/>
<feature type="region of interest" description="Disordered" evidence="2">
    <location>
        <begin position="548"/>
        <end position="578"/>
    </location>
</feature>